<protein>
    <recommendedName>
        <fullName evidence="3">Reverse transcriptase zinc-binding domain-containing protein</fullName>
    </recommendedName>
</protein>
<evidence type="ECO:0000313" key="1">
    <source>
        <dbReference type="EMBL" id="EIE88395.1"/>
    </source>
</evidence>
<dbReference type="EMBL" id="CH476742">
    <property type="protein sequence ID" value="EIE88395.1"/>
    <property type="molecule type" value="Genomic_DNA"/>
</dbReference>
<evidence type="ECO:0008006" key="3">
    <source>
        <dbReference type="Google" id="ProtNLM"/>
    </source>
</evidence>
<dbReference type="GeneID" id="93620071"/>
<keyword evidence="2" id="KW-1185">Reference proteome</keyword>
<reference evidence="1 2" key="1">
    <citation type="journal article" date="2009" name="PLoS Genet.">
        <title>Genomic analysis of the basal lineage fungus Rhizopus oryzae reveals a whole-genome duplication.</title>
        <authorList>
            <person name="Ma L.-J."/>
            <person name="Ibrahim A.S."/>
            <person name="Skory C."/>
            <person name="Grabherr M.G."/>
            <person name="Burger G."/>
            <person name="Butler M."/>
            <person name="Elias M."/>
            <person name="Idnurm A."/>
            <person name="Lang B.F."/>
            <person name="Sone T."/>
            <person name="Abe A."/>
            <person name="Calvo S.E."/>
            <person name="Corrochano L.M."/>
            <person name="Engels R."/>
            <person name="Fu J."/>
            <person name="Hansberg W."/>
            <person name="Kim J.-M."/>
            <person name="Kodira C.D."/>
            <person name="Koehrsen M.J."/>
            <person name="Liu B."/>
            <person name="Miranda-Saavedra D."/>
            <person name="O'Leary S."/>
            <person name="Ortiz-Castellanos L."/>
            <person name="Poulter R."/>
            <person name="Rodriguez-Romero J."/>
            <person name="Ruiz-Herrera J."/>
            <person name="Shen Y.-Q."/>
            <person name="Zeng Q."/>
            <person name="Galagan J."/>
            <person name="Birren B.W."/>
            <person name="Cuomo C.A."/>
            <person name="Wickes B.L."/>
        </authorList>
    </citation>
    <scope>NUCLEOTIDE SEQUENCE [LARGE SCALE GENOMIC DNA]</scope>
    <source>
        <strain evidence="2">RA 99-880 / ATCC MYA-4621 / FGSC 9543 / NRRL 43880</strain>
    </source>
</reference>
<name>I1CIW5_RHIO9</name>
<dbReference type="RefSeq" id="XP_067523791.1">
    <property type="nucleotide sequence ID" value="XM_067667690.1"/>
</dbReference>
<gene>
    <name evidence="1" type="ORF">RO3G_13106</name>
</gene>
<sequence length="288" mass="32358">MAPVLLRQSDRPALLEYLPGIQSTNDTSPPPVKHLSYADDLEDFLTHPSEWPVFIELLTIYGRASNAKVNLNKTVLVSLSGVGHSSWISLATQQGITWHDRSSHTSVRYLGYPLYHTAAQHDSFLQGLLLKIRRRSSILRERHLSIRVRITTSTRAKAVVRELFPSSGQADATIRLIGTSSLPVASTLHWRNVTSCASPVCRICHNDIEDTFHFVVGCQLKWQSWCSVLALFRLTDQFPDAASVWSTLATLSSPDNRYTVCSDHIRPLGFAFPSLWKLHWRCVLNGTL</sequence>
<organism evidence="1 2">
    <name type="scientific">Rhizopus delemar (strain RA 99-880 / ATCC MYA-4621 / FGSC 9543 / NRRL 43880)</name>
    <name type="common">Mucormycosis agent</name>
    <name type="synonym">Rhizopus arrhizus var. delemar</name>
    <dbReference type="NCBI Taxonomy" id="246409"/>
    <lineage>
        <taxon>Eukaryota</taxon>
        <taxon>Fungi</taxon>
        <taxon>Fungi incertae sedis</taxon>
        <taxon>Mucoromycota</taxon>
        <taxon>Mucoromycotina</taxon>
        <taxon>Mucoromycetes</taxon>
        <taxon>Mucorales</taxon>
        <taxon>Mucorineae</taxon>
        <taxon>Rhizopodaceae</taxon>
        <taxon>Rhizopus</taxon>
    </lineage>
</organism>
<dbReference type="VEuPathDB" id="FungiDB:RO3G_13106"/>
<dbReference type="OrthoDB" id="2417874at2759"/>
<dbReference type="Proteomes" id="UP000009138">
    <property type="component" value="Unassembled WGS sequence"/>
</dbReference>
<accession>I1CIW5</accession>
<dbReference type="InParanoid" id="I1CIW5"/>
<proteinExistence type="predicted"/>
<dbReference type="AlphaFoldDB" id="I1CIW5"/>
<evidence type="ECO:0000313" key="2">
    <source>
        <dbReference type="Proteomes" id="UP000009138"/>
    </source>
</evidence>